<name>A0ABW3WIE8_9RHOO</name>
<evidence type="ECO:0000313" key="4">
    <source>
        <dbReference type="Proteomes" id="UP001597158"/>
    </source>
</evidence>
<evidence type="ECO:0000256" key="1">
    <source>
        <dbReference type="SAM" id="SignalP"/>
    </source>
</evidence>
<gene>
    <name evidence="3" type="ORF">ACFQ4M_15020</name>
</gene>
<accession>A0ABW3WIE8</accession>
<keyword evidence="4" id="KW-1185">Reference proteome</keyword>
<feature type="signal peptide" evidence="1">
    <location>
        <begin position="1"/>
        <end position="30"/>
    </location>
</feature>
<dbReference type="RefSeq" id="WP_277831857.1">
    <property type="nucleotide sequence ID" value="NZ_JARQZE010000004.1"/>
</dbReference>
<feature type="chain" id="PRO_5047147906" evidence="1">
    <location>
        <begin position="31"/>
        <end position="297"/>
    </location>
</feature>
<dbReference type="Proteomes" id="UP001597158">
    <property type="component" value="Unassembled WGS sequence"/>
</dbReference>
<protein>
    <submittedName>
        <fullName evidence="3">DUF4394 domain-containing protein</fullName>
    </submittedName>
</protein>
<comment type="caution">
    <text evidence="3">The sequence shown here is derived from an EMBL/GenBank/DDBJ whole genome shotgun (WGS) entry which is preliminary data.</text>
</comment>
<evidence type="ECO:0000313" key="3">
    <source>
        <dbReference type="EMBL" id="MFD1264889.1"/>
    </source>
</evidence>
<dbReference type="Pfam" id="PF14339">
    <property type="entry name" value="DUF4394"/>
    <property type="match status" value="1"/>
</dbReference>
<keyword evidence="1" id="KW-0732">Signal</keyword>
<feature type="domain" description="DUF4394" evidence="2">
    <location>
        <begin position="47"/>
        <end position="294"/>
    </location>
</feature>
<dbReference type="InterPro" id="IPR025507">
    <property type="entry name" value="DUF4394"/>
</dbReference>
<sequence length="297" mass="31132">MPQPKLPRHLPLNALLTAALAVGLASPADAAELERIRIHAVTESHELIAVSAAEPHKIIRSVKLVGLGSDESILGIDYRVAYGVMYALGSSGRLFTVDVETGTLTPVGTQVFALALEGKRFGFDFNPAADRIRIVSDAGQNLRAHPETGTLVDFSPDQDGLQADGRLAYAAGDPAAEKPAYVIAAAYTYNQQDEKLTTNFAIDAGRASLVRQGSIEGTQPVVSPNSGQLHTVGQLGVEGIEDAHFDISDVSNTALAVLTTTTMPAATLHHIDLGTGAARVLGPVGSGERLRGMAIEP</sequence>
<evidence type="ECO:0000259" key="2">
    <source>
        <dbReference type="Pfam" id="PF14339"/>
    </source>
</evidence>
<reference evidence="4" key="1">
    <citation type="journal article" date="2019" name="Int. J. Syst. Evol. Microbiol.">
        <title>The Global Catalogue of Microorganisms (GCM) 10K type strain sequencing project: providing services to taxonomists for standard genome sequencing and annotation.</title>
        <authorList>
            <consortium name="The Broad Institute Genomics Platform"/>
            <consortium name="The Broad Institute Genome Sequencing Center for Infectious Disease"/>
            <person name="Wu L."/>
            <person name="Ma J."/>
        </authorList>
    </citation>
    <scope>NUCLEOTIDE SEQUENCE [LARGE SCALE GENOMIC DNA]</scope>
    <source>
        <strain evidence="4">CCUG 48884</strain>
    </source>
</reference>
<dbReference type="EMBL" id="JBHTMC010000026">
    <property type="protein sequence ID" value="MFD1264889.1"/>
    <property type="molecule type" value="Genomic_DNA"/>
</dbReference>
<organism evidence="3 4">
    <name type="scientific">Thauera mechernichensis</name>
    <dbReference type="NCBI Taxonomy" id="82788"/>
    <lineage>
        <taxon>Bacteria</taxon>
        <taxon>Pseudomonadati</taxon>
        <taxon>Pseudomonadota</taxon>
        <taxon>Betaproteobacteria</taxon>
        <taxon>Rhodocyclales</taxon>
        <taxon>Zoogloeaceae</taxon>
        <taxon>Thauera</taxon>
    </lineage>
</organism>
<proteinExistence type="predicted"/>